<dbReference type="VEuPathDB" id="PlasmoDB:PVP01_0004730"/>
<organism evidence="2">
    <name type="scientific">Plasmodium vivax</name>
    <name type="common">malaria parasite P. vivax</name>
    <dbReference type="NCBI Taxonomy" id="5855"/>
    <lineage>
        <taxon>Eukaryota</taxon>
        <taxon>Sar</taxon>
        <taxon>Alveolata</taxon>
        <taxon>Apicomplexa</taxon>
        <taxon>Aconoidasida</taxon>
        <taxon>Haemosporida</taxon>
        <taxon>Plasmodiidae</taxon>
        <taxon>Plasmodium</taxon>
        <taxon>Plasmodium (Plasmodium)</taxon>
    </lineage>
</organism>
<dbReference type="Pfam" id="PF05795">
    <property type="entry name" value="Plasmodium_Vir"/>
    <property type="match status" value="1"/>
</dbReference>
<accession>A0A565A539</accession>
<dbReference type="OrthoDB" id="389398at2759"/>
<proteinExistence type="predicted"/>
<feature type="region of interest" description="Disordered" evidence="1">
    <location>
        <begin position="289"/>
        <end position="308"/>
    </location>
</feature>
<feature type="region of interest" description="Disordered" evidence="1">
    <location>
        <begin position="236"/>
        <end position="276"/>
    </location>
</feature>
<dbReference type="VEuPathDB" id="PlasmoDB:PVW1_040031700"/>
<gene>
    <name evidence="2" type="ORF">PVP01_0004730</name>
</gene>
<dbReference type="EMBL" id="FLZR02000013">
    <property type="protein sequence ID" value="VUZ99759.1"/>
    <property type="molecule type" value="Genomic_DNA"/>
</dbReference>
<name>A0A565A539_PLAVI</name>
<sequence>MGDSNQDYDSFEQYKYNHGVYEKIRGDIGNEYNSFPKEILREQTENTVSITMDCLRIKKYLMNFNSKEKCKQQNCCQYINYLLNKRVREDYGSKGSIFDIYNKYMNHENNNMIKNLCLTEINYMNQEIYNKIDQLYNAYYTCKYYIPINNDRIKCNYANFCANAYNNITTEYIKQDDVKFCKTLKDLKDVIEENERLLTSDCDSKISDSLYYPDECIDILPKSEEMTALMERSNGGLKLQEAPGESSEGKRQEISKVLPPGVPEQGGGEHAVKEQEGGIEMQETTNLFDTQSDANDVSTDSPSAKETTPVGTIVGTSLGLVLPLITIYRFTPLGSWINTKIFRKDRLMENMIRNERELLLNSSGIGETNFDNARYQIMYNSANNE</sequence>
<dbReference type="Proteomes" id="UP000220605">
    <property type="component" value="Unassembled WGS sequence"/>
</dbReference>
<evidence type="ECO:0000256" key="1">
    <source>
        <dbReference type="SAM" id="MobiDB-lite"/>
    </source>
</evidence>
<evidence type="ECO:0000313" key="2">
    <source>
        <dbReference type="EMBL" id="VUZ99759.1"/>
    </source>
</evidence>
<dbReference type="VEuPathDB" id="PlasmoDB:PVPAM_070006400"/>
<protein>
    <submittedName>
        <fullName evidence="2">VIR protein</fullName>
    </submittedName>
</protein>
<reference evidence="2" key="1">
    <citation type="submission" date="2016-07" db="EMBL/GenBank/DDBJ databases">
        <authorList>
            <consortium name="Pathogen Informatics"/>
        </authorList>
    </citation>
    <scope>NUCLEOTIDE SEQUENCE</scope>
</reference>
<dbReference type="InterPro" id="IPR008780">
    <property type="entry name" value="Plasmodium_Vir"/>
</dbReference>
<dbReference type="AlphaFoldDB" id="A0A565A539"/>